<dbReference type="eggNOG" id="ENOG502ZP0C">
    <property type="taxonomic scope" value="Bacteria"/>
</dbReference>
<dbReference type="RefSeq" id="WP_081790765.1">
    <property type="nucleotide sequence ID" value="NZ_JHAC01000011.1"/>
</dbReference>
<feature type="chain" id="PRO_5001485646" evidence="1">
    <location>
        <begin position="19"/>
        <end position="305"/>
    </location>
</feature>
<proteinExistence type="predicted"/>
<dbReference type="Proteomes" id="UP000020492">
    <property type="component" value="Unassembled WGS sequence"/>
</dbReference>
<evidence type="ECO:0000313" key="2">
    <source>
        <dbReference type="EMBL" id="EYB69199.1"/>
    </source>
</evidence>
<dbReference type="STRING" id="1476583.DEIPH_ctg011orf0191"/>
<dbReference type="PATRIC" id="fig|1476583.3.peg.800"/>
<feature type="signal peptide" evidence="1">
    <location>
        <begin position="1"/>
        <end position="18"/>
    </location>
</feature>
<gene>
    <name evidence="2" type="ORF">DEIPH_ctg011orf0191</name>
</gene>
<dbReference type="EMBL" id="JHAC01000011">
    <property type="protein sequence ID" value="EYB69199.1"/>
    <property type="molecule type" value="Genomic_DNA"/>
</dbReference>
<keyword evidence="1" id="KW-0732">Signal</keyword>
<dbReference type="AlphaFoldDB" id="A0A016QTT6"/>
<name>A0A016QTT6_9DEIO</name>
<sequence length="305" mass="32741">MRKFWMTAALMGFAVAGAQTITTSPQGTDTGGPDQFNKGTTSASVQQTVTLKLPEATALHLDASQLTFDLSQLGNQDNTWYCAYGVGEGSDVSVATQGTDYWNQTVVLPLGTNYTPDKNKFGNVTVNAGAKVTSYPPIIQTSAGAEVNNTSKAYFVCYRAFIIQKFSNVGNFKLSVTRDNPTGVMGRQMLYIQDNPCDTWGQNTGLYKLPPGSTRELIPMRLTEGTTGARAAGNVTFTDKTVTSNARTFCRQNTSWLDDLVVIAVVVDGDRAGDNNAILTYTLESKATPFVIGDSDGRDATTAGR</sequence>
<reference evidence="2 3" key="1">
    <citation type="submission" date="2014-03" db="EMBL/GenBank/DDBJ databases">
        <title>Draft genome sequence of Deinococcus phoenicis 1P10ME.</title>
        <authorList>
            <person name="Stepanov V.G."/>
            <person name="Vaishampayan P."/>
            <person name="Venkateswaran K."/>
            <person name="Fox G.E."/>
        </authorList>
    </citation>
    <scope>NUCLEOTIDE SEQUENCE [LARGE SCALE GENOMIC DNA]</scope>
    <source>
        <strain evidence="2 3">1P10ME</strain>
    </source>
</reference>
<evidence type="ECO:0000256" key="1">
    <source>
        <dbReference type="SAM" id="SignalP"/>
    </source>
</evidence>
<organism evidence="2 3">
    <name type="scientific">Deinococcus phoenicis</name>
    <dbReference type="NCBI Taxonomy" id="1476583"/>
    <lineage>
        <taxon>Bacteria</taxon>
        <taxon>Thermotogati</taxon>
        <taxon>Deinococcota</taxon>
        <taxon>Deinococci</taxon>
        <taxon>Deinococcales</taxon>
        <taxon>Deinococcaceae</taxon>
        <taxon>Deinococcus</taxon>
    </lineage>
</organism>
<protein>
    <submittedName>
        <fullName evidence="2">Uncharacterized protein</fullName>
    </submittedName>
</protein>
<comment type="caution">
    <text evidence="2">The sequence shown here is derived from an EMBL/GenBank/DDBJ whole genome shotgun (WGS) entry which is preliminary data.</text>
</comment>
<keyword evidence="3" id="KW-1185">Reference proteome</keyword>
<evidence type="ECO:0000313" key="3">
    <source>
        <dbReference type="Proteomes" id="UP000020492"/>
    </source>
</evidence>
<dbReference type="OrthoDB" id="59874at2"/>
<accession>A0A016QTT6</accession>